<dbReference type="PROSITE" id="PS51755">
    <property type="entry name" value="OMPR_PHOB"/>
    <property type="match status" value="1"/>
</dbReference>
<evidence type="ECO:0000256" key="2">
    <source>
        <dbReference type="ARBA" id="ARBA00022553"/>
    </source>
</evidence>
<feature type="modified residue" description="4-aspartylphosphate" evidence="8">
    <location>
        <position position="53"/>
    </location>
</feature>
<keyword evidence="4" id="KW-0805">Transcription regulation</keyword>
<dbReference type="Gene3D" id="1.10.10.10">
    <property type="entry name" value="Winged helix-like DNA-binding domain superfamily/Winged helix DNA-binding domain"/>
    <property type="match status" value="1"/>
</dbReference>
<dbReference type="InterPro" id="IPR011006">
    <property type="entry name" value="CheY-like_superfamily"/>
</dbReference>
<dbReference type="Gene3D" id="3.40.50.2300">
    <property type="match status" value="1"/>
</dbReference>
<evidence type="ECO:0000256" key="8">
    <source>
        <dbReference type="PROSITE-ProRule" id="PRU00169"/>
    </source>
</evidence>
<proteinExistence type="predicted"/>
<dbReference type="Pfam" id="PF00486">
    <property type="entry name" value="Trans_reg_C"/>
    <property type="match status" value="1"/>
</dbReference>
<dbReference type="Gene3D" id="6.10.250.690">
    <property type="match status" value="1"/>
</dbReference>
<dbReference type="SMART" id="SM00448">
    <property type="entry name" value="REC"/>
    <property type="match status" value="1"/>
</dbReference>
<dbReference type="GO" id="GO:0032993">
    <property type="term" value="C:protein-DNA complex"/>
    <property type="evidence" value="ECO:0007669"/>
    <property type="project" value="TreeGrafter"/>
</dbReference>
<evidence type="ECO:0000256" key="3">
    <source>
        <dbReference type="ARBA" id="ARBA00023012"/>
    </source>
</evidence>
<dbReference type="InterPro" id="IPR039420">
    <property type="entry name" value="WalR-like"/>
</dbReference>
<dbReference type="InterPro" id="IPR001789">
    <property type="entry name" value="Sig_transdc_resp-reg_receiver"/>
</dbReference>
<evidence type="ECO:0000256" key="4">
    <source>
        <dbReference type="ARBA" id="ARBA00023015"/>
    </source>
</evidence>
<dbReference type="InterPro" id="IPR036388">
    <property type="entry name" value="WH-like_DNA-bd_sf"/>
</dbReference>
<evidence type="ECO:0000259" key="11">
    <source>
        <dbReference type="PROSITE" id="PS51755"/>
    </source>
</evidence>
<keyword evidence="6" id="KW-0804">Transcription</keyword>
<dbReference type="GO" id="GO:0000156">
    <property type="term" value="F:phosphorelay response regulator activity"/>
    <property type="evidence" value="ECO:0007669"/>
    <property type="project" value="TreeGrafter"/>
</dbReference>
<dbReference type="PROSITE" id="PS50110">
    <property type="entry name" value="RESPONSE_REGULATORY"/>
    <property type="match status" value="1"/>
</dbReference>
<dbReference type="SMART" id="SM00862">
    <property type="entry name" value="Trans_reg_C"/>
    <property type="match status" value="1"/>
</dbReference>
<feature type="DNA-binding region" description="OmpR/PhoB-type" evidence="9">
    <location>
        <begin position="128"/>
        <end position="227"/>
    </location>
</feature>
<evidence type="ECO:0000259" key="10">
    <source>
        <dbReference type="PROSITE" id="PS50110"/>
    </source>
</evidence>
<dbReference type="RefSeq" id="WP_072725588.1">
    <property type="nucleotide sequence ID" value="NZ_FQXH01000019.1"/>
</dbReference>
<keyword evidence="2 8" id="KW-0597">Phosphoprotein</keyword>
<dbReference type="GO" id="GO:0005829">
    <property type="term" value="C:cytosol"/>
    <property type="evidence" value="ECO:0007669"/>
    <property type="project" value="TreeGrafter"/>
</dbReference>
<dbReference type="CDD" id="cd00383">
    <property type="entry name" value="trans_reg_C"/>
    <property type="match status" value="1"/>
</dbReference>
<evidence type="ECO:0000256" key="1">
    <source>
        <dbReference type="ARBA" id="ARBA00018672"/>
    </source>
</evidence>
<dbReference type="FunFam" id="3.40.50.2300:FF:000001">
    <property type="entry name" value="DNA-binding response regulator PhoB"/>
    <property type="match status" value="1"/>
</dbReference>
<keyword evidence="13" id="KW-1185">Reference proteome</keyword>
<evidence type="ECO:0000256" key="5">
    <source>
        <dbReference type="ARBA" id="ARBA00023125"/>
    </source>
</evidence>
<comment type="function">
    <text evidence="7">May play the central regulatory role in sporulation. It may be an element of the effector pathway responsible for the activation of sporulation genes in response to nutritional stress. Spo0A may act in concert with spo0H (a sigma factor) to control the expression of some genes that are critical to the sporulation process.</text>
</comment>
<evidence type="ECO:0000313" key="13">
    <source>
        <dbReference type="Proteomes" id="UP000242520"/>
    </source>
</evidence>
<dbReference type="CDD" id="cd17574">
    <property type="entry name" value="REC_OmpR"/>
    <property type="match status" value="1"/>
</dbReference>
<name>A0A1M5SDZ9_9FIRM</name>
<keyword evidence="3" id="KW-0902">Two-component regulatory system</keyword>
<feature type="domain" description="OmpR/PhoB-type" evidence="11">
    <location>
        <begin position="128"/>
        <end position="227"/>
    </location>
</feature>
<accession>A0A1M5SDZ9</accession>
<dbReference type="GO" id="GO:0000976">
    <property type="term" value="F:transcription cis-regulatory region binding"/>
    <property type="evidence" value="ECO:0007669"/>
    <property type="project" value="TreeGrafter"/>
</dbReference>
<dbReference type="Pfam" id="PF00072">
    <property type="entry name" value="Response_reg"/>
    <property type="match status" value="1"/>
</dbReference>
<keyword evidence="5 9" id="KW-0238">DNA-binding</keyword>
<feature type="domain" description="Response regulatory" evidence="10">
    <location>
        <begin position="5"/>
        <end position="117"/>
    </location>
</feature>
<evidence type="ECO:0000313" key="12">
    <source>
        <dbReference type="EMBL" id="SHH36832.1"/>
    </source>
</evidence>
<dbReference type="Proteomes" id="UP000242520">
    <property type="component" value="Unassembled WGS sequence"/>
</dbReference>
<dbReference type="PANTHER" id="PTHR48111:SF2">
    <property type="entry name" value="RESPONSE REGULATOR SAER"/>
    <property type="match status" value="1"/>
</dbReference>
<sequence>MKKKYILVVDDEEQICSMIKEYLEEYDYSVKVAKSGQEALEIISNNFELIILDIMMPDLDGMKLCKIIRDKIYSPIIFLSAKTLEEDKIQALYIGGDDYITKPFSLKELRAKIESHIRRDKRVRVSKFNIFTSGNITIDISSKKVFCKGNLLKLTKKEYLIIECMLLNKSKVFAREEIFDIVWGYDSESNLNTVTEVIKNIRKKIKQFDDTNTYIKTVYGLGYVWDLSR</sequence>
<dbReference type="GO" id="GO:0006355">
    <property type="term" value="P:regulation of DNA-templated transcription"/>
    <property type="evidence" value="ECO:0007669"/>
    <property type="project" value="InterPro"/>
</dbReference>
<evidence type="ECO:0000256" key="7">
    <source>
        <dbReference type="ARBA" id="ARBA00024867"/>
    </source>
</evidence>
<dbReference type="PANTHER" id="PTHR48111">
    <property type="entry name" value="REGULATOR OF RPOS"/>
    <property type="match status" value="1"/>
</dbReference>
<reference evidence="13" key="1">
    <citation type="submission" date="2016-11" db="EMBL/GenBank/DDBJ databases">
        <authorList>
            <person name="Varghese N."/>
            <person name="Submissions S."/>
        </authorList>
    </citation>
    <scope>NUCLEOTIDE SEQUENCE [LARGE SCALE GENOMIC DNA]</scope>
    <source>
        <strain evidence="13">DSM 15285</strain>
    </source>
</reference>
<evidence type="ECO:0000256" key="6">
    <source>
        <dbReference type="ARBA" id="ARBA00023163"/>
    </source>
</evidence>
<dbReference type="AlphaFoldDB" id="A0A1M5SDZ9"/>
<gene>
    <name evidence="12" type="ORF">SAMN02744040_01735</name>
</gene>
<dbReference type="OrthoDB" id="9790442at2"/>
<organism evidence="12 13">
    <name type="scientific">Tepidibacter thalassicus DSM 15285</name>
    <dbReference type="NCBI Taxonomy" id="1123350"/>
    <lineage>
        <taxon>Bacteria</taxon>
        <taxon>Bacillati</taxon>
        <taxon>Bacillota</taxon>
        <taxon>Clostridia</taxon>
        <taxon>Peptostreptococcales</taxon>
        <taxon>Peptostreptococcaceae</taxon>
        <taxon>Tepidibacter</taxon>
    </lineage>
</organism>
<dbReference type="SUPFAM" id="SSF52172">
    <property type="entry name" value="CheY-like"/>
    <property type="match status" value="1"/>
</dbReference>
<dbReference type="EMBL" id="FQXH01000019">
    <property type="protein sequence ID" value="SHH36832.1"/>
    <property type="molecule type" value="Genomic_DNA"/>
</dbReference>
<dbReference type="STRING" id="1123350.SAMN02744040_01735"/>
<protein>
    <recommendedName>
        <fullName evidence="1">Stage 0 sporulation protein A homolog</fullName>
    </recommendedName>
</protein>
<evidence type="ECO:0000256" key="9">
    <source>
        <dbReference type="PROSITE-ProRule" id="PRU01091"/>
    </source>
</evidence>
<dbReference type="InterPro" id="IPR001867">
    <property type="entry name" value="OmpR/PhoB-type_DNA-bd"/>
</dbReference>